<comment type="caution">
    <text evidence="4">The sequence shown here is derived from an EMBL/GenBank/DDBJ whole genome shotgun (WGS) entry which is preliminary data.</text>
</comment>
<dbReference type="InterPro" id="IPR027024">
    <property type="entry name" value="UCP027386_ABC_sbc_TM0202"/>
</dbReference>
<evidence type="ECO:0000313" key="4">
    <source>
        <dbReference type="EMBL" id="MBM7585352.1"/>
    </source>
</evidence>
<dbReference type="InterPro" id="IPR003773">
    <property type="entry name" value="Menaquinone_biosynth"/>
</dbReference>
<dbReference type="PIRSF" id="PIRSF027386">
    <property type="entry name" value="UCP027386_ABC_sbc_TM0202"/>
    <property type="match status" value="1"/>
</dbReference>
<dbReference type="Pfam" id="PF02621">
    <property type="entry name" value="VitK2_biosynth"/>
    <property type="match status" value="1"/>
</dbReference>
<name>A0ABS2NBW5_9BACI</name>
<evidence type="ECO:0000256" key="1">
    <source>
        <dbReference type="ARBA" id="ARBA00004863"/>
    </source>
</evidence>
<dbReference type="RefSeq" id="WP_205171090.1">
    <property type="nucleotide sequence ID" value="NZ_JAFBDZ010000002.1"/>
</dbReference>
<evidence type="ECO:0000256" key="3">
    <source>
        <dbReference type="ARBA" id="ARBA00023239"/>
    </source>
</evidence>
<gene>
    <name evidence="4" type="ORF">JOC86_001894</name>
</gene>
<dbReference type="Gene3D" id="3.40.190.10">
    <property type="entry name" value="Periplasmic binding protein-like II"/>
    <property type="match status" value="2"/>
</dbReference>
<dbReference type="PANTHER" id="PTHR30024">
    <property type="entry name" value="ALIPHATIC SULFONATES-BINDING PROTEIN-RELATED"/>
    <property type="match status" value="1"/>
</dbReference>
<organism evidence="4 5">
    <name type="scientific">Rossellomorea pakistanensis</name>
    <dbReference type="NCBI Taxonomy" id="992288"/>
    <lineage>
        <taxon>Bacteria</taxon>
        <taxon>Bacillati</taxon>
        <taxon>Bacillota</taxon>
        <taxon>Bacilli</taxon>
        <taxon>Bacillales</taxon>
        <taxon>Bacillaceae</taxon>
        <taxon>Rossellomorea</taxon>
    </lineage>
</organism>
<keyword evidence="3" id="KW-0456">Lyase</keyword>
<dbReference type="EMBL" id="JAFBDZ010000002">
    <property type="protein sequence ID" value="MBM7585352.1"/>
    <property type="molecule type" value="Genomic_DNA"/>
</dbReference>
<sequence>MKKFYPFFLLFIITVLGGCVEEDSSQDVDLVKEETSTTFTATISSPKSPAIFPIILVAHEQEGAELIKWETSDTLLTQIQNEEAQFFILPLNIGANLYAKGMPIQLLQVNTWGSMFLVSTNGTIHDLQDLAGKTIFVPSQGGPPDILTNYYLNQDNIKNVTLSFVNLSEIGQQIASGTIENVVLPEPMLSILQANVPLELHTVLDFNEAWEEHFDQSLPQAGVFVKQEWAANHKQSIEQFQSLSEDAITNLQQNNEAAIPLISKYFDSTEQIINNALANSSLHFHTAQQSKEEIEAYFNLLIDVAPESIGGVLPDENFYYTQ</sequence>
<dbReference type="SUPFAM" id="SSF53850">
    <property type="entry name" value="Periplasmic binding protein-like II"/>
    <property type="match status" value="1"/>
</dbReference>
<evidence type="ECO:0000313" key="5">
    <source>
        <dbReference type="Proteomes" id="UP001646157"/>
    </source>
</evidence>
<evidence type="ECO:0000256" key="2">
    <source>
        <dbReference type="ARBA" id="ARBA00022428"/>
    </source>
</evidence>
<protein>
    <submittedName>
        <fullName evidence="4">NitT/TauT family transport system substrate-binding protein</fullName>
    </submittedName>
</protein>
<accession>A0ABS2NBW5</accession>
<reference evidence="4 5" key="1">
    <citation type="submission" date="2021-01" db="EMBL/GenBank/DDBJ databases">
        <title>Genomic Encyclopedia of Type Strains, Phase IV (KMG-IV): sequencing the most valuable type-strain genomes for metagenomic binning, comparative biology and taxonomic classification.</title>
        <authorList>
            <person name="Goeker M."/>
        </authorList>
    </citation>
    <scope>NUCLEOTIDE SEQUENCE [LARGE SCALE GENOMIC DNA]</scope>
    <source>
        <strain evidence="4 5">DSM 24834</strain>
    </source>
</reference>
<keyword evidence="2" id="KW-0474">Menaquinone biosynthesis</keyword>
<proteinExistence type="predicted"/>
<dbReference type="PROSITE" id="PS51257">
    <property type="entry name" value="PROKAR_LIPOPROTEIN"/>
    <property type="match status" value="1"/>
</dbReference>
<dbReference type="PANTHER" id="PTHR30024:SF46">
    <property type="entry name" value="ABC TRANSPORTER, SUBSTRATE-BINDING LIPOPROTEIN"/>
    <property type="match status" value="1"/>
</dbReference>
<keyword evidence="5" id="KW-1185">Reference proteome</keyword>
<comment type="pathway">
    <text evidence="1">Quinol/quinone metabolism; menaquinone biosynthesis.</text>
</comment>
<dbReference type="Proteomes" id="UP001646157">
    <property type="component" value="Unassembled WGS sequence"/>
</dbReference>